<feature type="domain" description="ABC transporter" evidence="13">
    <location>
        <begin position="449"/>
        <end position="683"/>
    </location>
</feature>
<keyword evidence="7 12" id="KW-0472">Membrane</keyword>
<dbReference type="Gene3D" id="1.20.1560.10">
    <property type="entry name" value="ABC transporter type 1, transmembrane domain"/>
    <property type="match status" value="1"/>
</dbReference>
<dbReference type="Gene3D" id="3.40.50.300">
    <property type="entry name" value="P-loop containing nucleotide triphosphate hydrolases"/>
    <property type="match status" value="1"/>
</dbReference>
<dbReference type="AlphaFoldDB" id="A0A7U3VSX5"/>
<keyword evidence="6 12" id="KW-1133">Transmembrane helix</keyword>
<keyword evidence="16" id="KW-1185">Reference proteome</keyword>
<feature type="compositionally biased region" description="Low complexity" evidence="11">
    <location>
        <begin position="729"/>
        <end position="747"/>
    </location>
</feature>
<dbReference type="GO" id="GO:0005524">
    <property type="term" value="F:ATP binding"/>
    <property type="evidence" value="ECO:0007669"/>
    <property type="project" value="UniProtKB-KW"/>
</dbReference>
<evidence type="ECO:0000256" key="9">
    <source>
        <dbReference type="ARBA" id="ARBA00061644"/>
    </source>
</evidence>
<dbReference type="Pfam" id="PF00664">
    <property type="entry name" value="ABC_membrane"/>
    <property type="match status" value="1"/>
</dbReference>
<comment type="similarity">
    <text evidence="9">Belongs to the ABC transporter superfamily. Lipid exporter (TC 3.A.1.106) family.</text>
</comment>
<feature type="transmembrane region" description="Helical" evidence="12">
    <location>
        <begin position="243"/>
        <end position="260"/>
    </location>
</feature>
<proteinExistence type="inferred from homology"/>
<evidence type="ECO:0000256" key="1">
    <source>
        <dbReference type="ARBA" id="ARBA00004651"/>
    </source>
</evidence>
<evidence type="ECO:0000256" key="7">
    <source>
        <dbReference type="ARBA" id="ARBA00023136"/>
    </source>
</evidence>
<dbReference type="InterPro" id="IPR027417">
    <property type="entry name" value="P-loop_NTPase"/>
</dbReference>
<dbReference type="PROSITE" id="PS50929">
    <property type="entry name" value="ABC_TM1F"/>
    <property type="match status" value="1"/>
</dbReference>
<keyword evidence="5" id="KW-0067">ATP-binding</keyword>
<feature type="transmembrane region" description="Helical" evidence="12">
    <location>
        <begin position="161"/>
        <end position="181"/>
    </location>
</feature>
<evidence type="ECO:0000256" key="12">
    <source>
        <dbReference type="SAM" id="Phobius"/>
    </source>
</evidence>
<evidence type="ECO:0000256" key="8">
    <source>
        <dbReference type="ARBA" id="ARBA00055053"/>
    </source>
</evidence>
<dbReference type="GO" id="GO:0140359">
    <property type="term" value="F:ABC-type transporter activity"/>
    <property type="evidence" value="ECO:0007669"/>
    <property type="project" value="InterPro"/>
</dbReference>
<feature type="region of interest" description="Disordered" evidence="11">
    <location>
        <begin position="682"/>
        <end position="773"/>
    </location>
</feature>
<feature type="region of interest" description="Disordered" evidence="11">
    <location>
        <begin position="1"/>
        <end position="69"/>
    </location>
</feature>
<dbReference type="EMBL" id="AP018365">
    <property type="protein sequence ID" value="BBB02239.1"/>
    <property type="molecule type" value="Genomic_DNA"/>
</dbReference>
<dbReference type="PANTHER" id="PTHR24221">
    <property type="entry name" value="ATP-BINDING CASSETTE SUB-FAMILY B"/>
    <property type="match status" value="1"/>
</dbReference>
<dbReference type="PANTHER" id="PTHR24221:SF499">
    <property type="entry name" value="FATTY ACID ABC TRANSPORTER ATP-BINDING_PERMEASE PROTEIN"/>
    <property type="match status" value="1"/>
</dbReference>
<feature type="transmembrane region" description="Helical" evidence="12">
    <location>
        <begin position="266"/>
        <end position="283"/>
    </location>
</feature>
<feature type="transmembrane region" description="Helical" evidence="12">
    <location>
        <begin position="83"/>
        <end position="104"/>
    </location>
</feature>
<reference evidence="15 16" key="2">
    <citation type="journal article" date="2011" name="J. Antibiot.">
        <title>Furaquinocins I and J: novel polyketide isoprenoid hybrid compounds from Streptomyces reveromyceticus SN-593.</title>
        <authorList>
            <person name="Panthee S."/>
            <person name="Takahashi S."/>
            <person name="Takagi H."/>
            <person name="Nogawa T."/>
            <person name="Oowada E."/>
            <person name="Uramoto M."/>
            <person name="Osada H."/>
        </authorList>
    </citation>
    <scope>NUCLEOTIDE SEQUENCE [LARGE SCALE GENOMIC DNA]</scope>
    <source>
        <strain evidence="15 16">SN-593</strain>
    </source>
</reference>
<dbReference type="Pfam" id="PF00005">
    <property type="entry name" value="ABC_tran"/>
    <property type="match status" value="1"/>
</dbReference>
<comment type="subcellular location">
    <subcellularLocation>
        <location evidence="1">Cell membrane</location>
        <topology evidence="1">Multi-pass membrane protein</topology>
    </subcellularLocation>
</comment>
<evidence type="ECO:0000256" key="6">
    <source>
        <dbReference type="ARBA" id="ARBA00022989"/>
    </source>
</evidence>
<dbReference type="SUPFAM" id="SSF90123">
    <property type="entry name" value="ABC transporter transmembrane region"/>
    <property type="match status" value="1"/>
</dbReference>
<comment type="function">
    <text evidence="8">ABC transporter involved in fatty acid import. Transmembrane domains (TMD) form a pore in the membrane and the ATP-binding domain (NBD) is responsible for energy generation.</text>
</comment>
<dbReference type="InterPro" id="IPR003439">
    <property type="entry name" value="ABC_transporter-like_ATP-bd"/>
</dbReference>
<evidence type="ECO:0000256" key="2">
    <source>
        <dbReference type="ARBA" id="ARBA00022448"/>
    </source>
</evidence>
<protein>
    <recommendedName>
        <fullName evidence="10">Fatty acid ABC transporter ATP-binding/permease protein</fullName>
    </recommendedName>
</protein>
<feature type="region of interest" description="Disordered" evidence="11">
    <location>
        <begin position="423"/>
        <end position="446"/>
    </location>
</feature>
<keyword evidence="2" id="KW-0813">Transport</keyword>
<keyword evidence="3 12" id="KW-0812">Transmembrane</keyword>
<evidence type="ECO:0000256" key="5">
    <source>
        <dbReference type="ARBA" id="ARBA00022840"/>
    </source>
</evidence>
<evidence type="ECO:0000256" key="4">
    <source>
        <dbReference type="ARBA" id="ARBA00022741"/>
    </source>
</evidence>
<dbReference type="PROSITE" id="PS50893">
    <property type="entry name" value="ABC_TRANSPORTER_2"/>
    <property type="match status" value="1"/>
</dbReference>
<feature type="transmembrane region" description="Helical" evidence="12">
    <location>
        <begin position="1039"/>
        <end position="1056"/>
    </location>
</feature>
<feature type="transmembrane region" description="Helical" evidence="12">
    <location>
        <begin position="1062"/>
        <end position="1084"/>
    </location>
</feature>
<dbReference type="InterPro" id="IPR039421">
    <property type="entry name" value="Type_1_exporter"/>
</dbReference>
<dbReference type="GO" id="GO:0016887">
    <property type="term" value="F:ATP hydrolysis activity"/>
    <property type="evidence" value="ECO:0007669"/>
    <property type="project" value="InterPro"/>
</dbReference>
<dbReference type="InterPro" id="IPR003593">
    <property type="entry name" value="AAA+_ATPase"/>
</dbReference>
<reference evidence="15 16" key="4">
    <citation type="journal article" date="2020" name="Sci. Rep.">
        <title>beta-carboline chemical signals induce reveromycin production through a LuxR family regulator in Streptomyces sp. SN-593.</title>
        <authorList>
            <person name="Panthee S."/>
            <person name="Kito N."/>
            <person name="Hayashi T."/>
            <person name="Shimizu T."/>
            <person name="Ishikawa J."/>
            <person name="Hamamoto H."/>
            <person name="Osada H."/>
            <person name="Takahashi S."/>
        </authorList>
    </citation>
    <scope>NUCLEOTIDE SEQUENCE [LARGE SCALE GENOMIC DNA]</scope>
    <source>
        <strain evidence="15 16">SN-593</strain>
    </source>
</reference>
<dbReference type="Pfam" id="PF13231">
    <property type="entry name" value="PMT_2"/>
    <property type="match status" value="1"/>
</dbReference>
<dbReference type="GO" id="GO:0005886">
    <property type="term" value="C:plasma membrane"/>
    <property type="evidence" value="ECO:0007669"/>
    <property type="project" value="UniProtKB-SubCell"/>
</dbReference>
<evidence type="ECO:0000259" key="14">
    <source>
        <dbReference type="PROSITE" id="PS50929"/>
    </source>
</evidence>
<evidence type="ECO:0000256" key="3">
    <source>
        <dbReference type="ARBA" id="ARBA00022692"/>
    </source>
</evidence>
<feature type="transmembrane region" description="Helical" evidence="12">
    <location>
        <begin position="963"/>
        <end position="981"/>
    </location>
</feature>
<feature type="transmembrane region" description="Helical" evidence="12">
    <location>
        <begin position="874"/>
        <end position="893"/>
    </location>
</feature>
<dbReference type="Proteomes" id="UP000595703">
    <property type="component" value="Chromosome"/>
</dbReference>
<evidence type="ECO:0000256" key="10">
    <source>
        <dbReference type="ARBA" id="ARBA00071747"/>
    </source>
</evidence>
<dbReference type="InterPro" id="IPR017871">
    <property type="entry name" value="ABC_transporter-like_CS"/>
</dbReference>
<dbReference type="InterPro" id="IPR038731">
    <property type="entry name" value="RgtA/B/C-like"/>
</dbReference>
<organism evidence="15 16">
    <name type="scientific">Actinacidiphila reveromycinica</name>
    <dbReference type="NCBI Taxonomy" id="659352"/>
    <lineage>
        <taxon>Bacteria</taxon>
        <taxon>Bacillati</taxon>
        <taxon>Actinomycetota</taxon>
        <taxon>Actinomycetes</taxon>
        <taxon>Kitasatosporales</taxon>
        <taxon>Streptomycetaceae</taxon>
        <taxon>Actinacidiphila</taxon>
    </lineage>
</organism>
<feature type="transmembrane region" description="Helical" evidence="12">
    <location>
        <begin position="1006"/>
        <end position="1027"/>
    </location>
</feature>
<gene>
    <name evidence="15" type="ORF">RVR_10037</name>
</gene>
<feature type="transmembrane region" description="Helical" evidence="12">
    <location>
        <begin position="781"/>
        <end position="801"/>
    </location>
</feature>
<evidence type="ECO:0000313" key="15">
    <source>
        <dbReference type="EMBL" id="BBB02239.1"/>
    </source>
</evidence>
<dbReference type="InterPro" id="IPR036640">
    <property type="entry name" value="ABC1_TM_sf"/>
</dbReference>
<feature type="transmembrane region" description="Helical" evidence="12">
    <location>
        <begin position="1091"/>
        <end position="1112"/>
    </location>
</feature>
<dbReference type="FunFam" id="3.40.50.300:FF:000287">
    <property type="entry name" value="Multidrug ABC transporter ATP-binding protein"/>
    <property type="match status" value="1"/>
</dbReference>
<name>A0A7U3VSX5_9ACTN</name>
<sequence>MNTPAGGAAAPDTPAGLPPLPEGPTVPATSGVPATSVGAAGSTGSPERAGGDDGRPDLPAAPAPGTSGRSVRSVLLAGERLRLFLVALFGTGSVACLVAGPILLGTATNILFSGVIGARLPAGQSKARAVADLRAHGHDHLAAMAATMDVVPGAPVDLGRLGRVLLAAAGVFLLGALLGWAQNHLMAGVAMRVVHRLREAVTAKLHRLPLRYFDRHPHGEILSRVTNDIDNVTTALQEGPSPLLTSVLTVLGLLGVMFWLSPVLAVASLVSIPLLIAALLALARRAATWFARQWKLTGELNALVEEGHTGHALVLAFGRRAVRIAEFGRRNDALREAGFRGQYLSGLTLPTVLFVGNLNYVVIAVLGGYRVSTGAISLGVVQAFIQFSRRFTLPVAQVAGQVGLIQSGQASAARVLELLDEPEEPATGTATARPTEPYGPGRGPGGHRVELRGVSFRYEPDRPLIEDLSLVAEPGTTVAIVGPTGAGKTTLVNLLMRFYEADGGSILLDGTDYRDLTREQVRRRFGMVLQDTWLFAGTIAENIGYGRRDATREEIVAAARSAHVDDFVGSLPDGYDTALDEDASVLSAGQRQLLTIARAFLADPGVLILDEATSSVDLSTEAMIRDAMDKLRHGRTGFVIAHRLSTVRDADLIVVIDAGRVVEQGTHDELLARRGAYHHLHAGQSVDRTEVPQERCSMPTSDAPQSPPREEPAPRPATAQPTAPPESAPPSAAAAAAQSVATATALPDAPPPETAAPRDAGPRAAGPATGRREPEALDRRVVWVSVAVFALLLGLASRYGYFVDELYFLDTLHHLSASYVDQPALAPLLMRVEVALFGTSVTAIRVLPALAAAATVLVGGLTAREFGGTRRAQFVTALGVGTMPVLLSSAHVANTTSYDLLAWAAFALVALKVERTGEQRWWLAGGVVLGLGMTDSRLIASFALTLVIGLLITGGRSLVLNRWALAGGVITVLFALPDLWWQTRHDWAGLTFTHTLNQQNGGAGNISTWIIGQLLLVTLALLWVWMVGVRHMWRSGNPMWKALIWSYAILFVLFAATTGARIYYLAGAYVFLLAAGAVALDGWLEVRRRRIVLTAASVVTTALMLVVGLPLLPVNDIGWTYGVNRNLGDTVGWPQLVASVDTAWHDLPAEQRASAVIYTQNDGEAGAINHLGRDLPTAVSAQNTNWWWGPGNPKATTVLAVVPGPVGGKGYAADLRKDFGSVREVGRLSNPYDIHNKEYGGHIYVCTDPREPWGELWKSLLHYAT</sequence>
<dbReference type="RefSeq" id="WP_202238189.1">
    <property type="nucleotide sequence ID" value="NZ_AP018365.1"/>
</dbReference>
<dbReference type="InterPro" id="IPR011527">
    <property type="entry name" value="ABC1_TM_dom"/>
</dbReference>
<dbReference type="SMART" id="SM00382">
    <property type="entry name" value="AAA"/>
    <property type="match status" value="1"/>
</dbReference>
<evidence type="ECO:0000256" key="11">
    <source>
        <dbReference type="SAM" id="MobiDB-lite"/>
    </source>
</evidence>
<dbReference type="CDD" id="cd03254">
    <property type="entry name" value="ABCC_Glucan_exporter_like"/>
    <property type="match status" value="1"/>
</dbReference>
<evidence type="ECO:0000313" key="16">
    <source>
        <dbReference type="Proteomes" id="UP000595703"/>
    </source>
</evidence>
<feature type="transmembrane region" description="Helical" evidence="12">
    <location>
        <begin position="921"/>
        <end position="951"/>
    </location>
</feature>
<reference evidence="15 16" key="1">
    <citation type="journal article" date="2010" name="J. Bacteriol.">
        <title>Biochemical characterization of a novel indole prenyltransferase from Streptomyces sp. SN-593.</title>
        <authorList>
            <person name="Takahashi S."/>
            <person name="Takagi H."/>
            <person name="Toyoda A."/>
            <person name="Uramoto M."/>
            <person name="Nogawa T."/>
            <person name="Ueki M."/>
            <person name="Sakaki Y."/>
            <person name="Osada H."/>
        </authorList>
    </citation>
    <scope>NUCLEOTIDE SEQUENCE [LARGE SCALE GENOMIC DNA]</scope>
    <source>
        <strain evidence="15 16">SN-593</strain>
    </source>
</reference>
<dbReference type="PROSITE" id="PS00211">
    <property type="entry name" value="ABC_TRANSPORTER_1"/>
    <property type="match status" value="1"/>
</dbReference>
<feature type="domain" description="ABC transmembrane type-1" evidence="14">
    <location>
        <begin position="84"/>
        <end position="407"/>
    </location>
</feature>
<dbReference type="SUPFAM" id="SSF52540">
    <property type="entry name" value="P-loop containing nucleoside triphosphate hydrolases"/>
    <property type="match status" value="1"/>
</dbReference>
<feature type="compositionally biased region" description="Low complexity" evidence="11">
    <location>
        <begin position="755"/>
        <end position="769"/>
    </location>
</feature>
<feature type="transmembrane region" description="Helical" evidence="12">
    <location>
        <begin position="834"/>
        <end position="862"/>
    </location>
</feature>
<accession>A0A7U3VSX5</accession>
<keyword evidence="4" id="KW-0547">Nucleotide-binding</keyword>
<feature type="compositionally biased region" description="Low complexity" evidence="11">
    <location>
        <begin position="1"/>
        <end position="15"/>
    </location>
</feature>
<dbReference type="KEGG" id="arev:RVR_10037"/>
<evidence type="ECO:0000259" key="13">
    <source>
        <dbReference type="PROSITE" id="PS50893"/>
    </source>
</evidence>
<dbReference type="CDD" id="cd18547">
    <property type="entry name" value="ABC_6TM_Tm288_like"/>
    <property type="match status" value="1"/>
</dbReference>
<reference evidence="15 16" key="3">
    <citation type="journal article" date="2011" name="Nat. Chem. Biol.">
        <title>Reveromycin A biosynthesis uses RevG and RevJ for stereospecific spiroacetal formation.</title>
        <authorList>
            <person name="Takahashi S."/>
            <person name="Toyoda A."/>
            <person name="Sekiyama Y."/>
            <person name="Takagi H."/>
            <person name="Nogawa T."/>
            <person name="Uramoto M."/>
            <person name="Suzuki R."/>
            <person name="Koshino H."/>
            <person name="Kumano T."/>
            <person name="Panthee S."/>
            <person name="Dairi T."/>
            <person name="Ishikawa J."/>
            <person name="Ikeda H."/>
            <person name="Sakaki Y."/>
            <person name="Osada H."/>
        </authorList>
    </citation>
    <scope>NUCLEOTIDE SEQUENCE [LARGE SCALE GENOMIC DNA]</scope>
    <source>
        <strain evidence="15 16">SN-593</strain>
    </source>
</reference>